<dbReference type="InterPro" id="IPR024079">
    <property type="entry name" value="MetalloPept_cat_dom_sf"/>
</dbReference>
<feature type="binding site" evidence="1">
    <location>
        <position position="380"/>
    </location>
    <ligand>
        <name>Zn(2+)</name>
        <dbReference type="ChEBI" id="CHEBI:29105"/>
        <note>catalytic</note>
    </ligand>
</feature>
<name>A0ABD3VZS5_SINWO</name>
<sequence length="430" mass="50480">HASLEMVWVTDATERFQTDKRTLGELDLPNELTFHLKRGTDALTLNLMRNHAINPNADVYFAHKLQDGKPYFLKSENAVKSDVAYYQDIENGAYMTVRCVKRSNEECDRVINGNIRIGDIDYDLQPVVADAASRNLFQDQRVLGKRYLLQAQTLSRETNLVEDVEDIQERTEQRFEEILQQLNGQHKHRHFRRADASLPSQNVADLHNGALSDKSRRSRDEYYVDVMVMIDPGLWELYSSLVKTSKIEDKREKVKVKIREYFSHILNGVNLRYKEINDSTLSITVILSGFLYFQREKYLFDMFYWDYNGTNHVHDFDHAMLFTRYDLYENYTSNNRMNGITFVRGTCIPTRRFSIIETSDYSVTMRTATHELGHGLMSFHVDSVIYSLWADKSLIYDYCCFIESPVVCLSVYEMYRSRNWRMQAEKFLCS</sequence>
<comment type="caution">
    <text evidence="3">The sequence shown here is derived from an EMBL/GenBank/DDBJ whole genome shotgun (WGS) entry which is preliminary data.</text>
</comment>
<feature type="binding site" evidence="1">
    <location>
        <position position="374"/>
    </location>
    <ligand>
        <name>Zn(2+)</name>
        <dbReference type="ChEBI" id="CHEBI:29105"/>
        <note>catalytic</note>
    </ligand>
</feature>
<keyword evidence="4" id="KW-1185">Reference proteome</keyword>
<gene>
    <name evidence="3" type="ORF">ACJMK2_044173</name>
</gene>
<feature type="binding site" evidence="1">
    <location>
        <position position="370"/>
    </location>
    <ligand>
        <name>Zn(2+)</name>
        <dbReference type="ChEBI" id="CHEBI:29105"/>
        <note>catalytic</note>
    </ligand>
</feature>
<accession>A0ABD3VZS5</accession>
<feature type="non-terminal residue" evidence="3">
    <location>
        <position position="1"/>
    </location>
</feature>
<dbReference type="Gene3D" id="3.40.390.10">
    <property type="entry name" value="Collagenase (Catalytic Domain)"/>
    <property type="match status" value="1"/>
</dbReference>
<evidence type="ECO:0000313" key="4">
    <source>
        <dbReference type="Proteomes" id="UP001634394"/>
    </source>
</evidence>
<dbReference type="GO" id="GO:0046872">
    <property type="term" value="F:metal ion binding"/>
    <property type="evidence" value="ECO:0007669"/>
    <property type="project" value="UniProtKB-KW"/>
</dbReference>
<dbReference type="SUPFAM" id="SSF55486">
    <property type="entry name" value="Metalloproteases ('zincins'), catalytic domain"/>
    <property type="match status" value="1"/>
</dbReference>
<dbReference type="InterPro" id="IPR001590">
    <property type="entry name" value="Peptidase_M12B"/>
</dbReference>
<dbReference type="PANTHER" id="PTHR11905:SF159">
    <property type="entry name" value="ADAM METALLOPROTEASE"/>
    <property type="match status" value="1"/>
</dbReference>
<dbReference type="EMBL" id="JBJQND010000009">
    <property type="protein sequence ID" value="KAL3866926.1"/>
    <property type="molecule type" value="Genomic_DNA"/>
</dbReference>
<dbReference type="PROSITE" id="PS50215">
    <property type="entry name" value="ADAM_MEPRO"/>
    <property type="match status" value="1"/>
</dbReference>
<evidence type="ECO:0000259" key="2">
    <source>
        <dbReference type="PROSITE" id="PS50215"/>
    </source>
</evidence>
<reference evidence="3 4" key="1">
    <citation type="submission" date="2024-11" db="EMBL/GenBank/DDBJ databases">
        <title>Chromosome-level genome assembly of the freshwater bivalve Anodonta woodiana.</title>
        <authorList>
            <person name="Chen X."/>
        </authorList>
    </citation>
    <scope>NUCLEOTIDE SEQUENCE [LARGE SCALE GENOMIC DNA]</scope>
    <source>
        <strain evidence="3">MN2024</strain>
        <tissue evidence="3">Gills</tissue>
    </source>
</reference>
<comment type="caution">
    <text evidence="1">Lacks conserved residue(s) required for the propagation of feature annotation.</text>
</comment>
<organism evidence="3 4">
    <name type="scientific">Sinanodonta woodiana</name>
    <name type="common">Chinese pond mussel</name>
    <name type="synonym">Anodonta woodiana</name>
    <dbReference type="NCBI Taxonomy" id="1069815"/>
    <lineage>
        <taxon>Eukaryota</taxon>
        <taxon>Metazoa</taxon>
        <taxon>Spiralia</taxon>
        <taxon>Lophotrochozoa</taxon>
        <taxon>Mollusca</taxon>
        <taxon>Bivalvia</taxon>
        <taxon>Autobranchia</taxon>
        <taxon>Heteroconchia</taxon>
        <taxon>Palaeoheterodonta</taxon>
        <taxon>Unionida</taxon>
        <taxon>Unionoidea</taxon>
        <taxon>Unionidae</taxon>
        <taxon>Unioninae</taxon>
        <taxon>Sinanodonta</taxon>
    </lineage>
</organism>
<dbReference type="AlphaFoldDB" id="A0ABD3VZS5"/>
<protein>
    <recommendedName>
        <fullName evidence="2">Peptidase M12B domain-containing protein</fullName>
    </recommendedName>
</protein>
<evidence type="ECO:0000313" key="3">
    <source>
        <dbReference type="EMBL" id="KAL3866926.1"/>
    </source>
</evidence>
<evidence type="ECO:0000256" key="1">
    <source>
        <dbReference type="PROSITE-ProRule" id="PRU00276"/>
    </source>
</evidence>
<proteinExistence type="predicted"/>
<feature type="domain" description="Peptidase M12B" evidence="2">
    <location>
        <begin position="222"/>
        <end position="430"/>
    </location>
</feature>
<dbReference type="Pfam" id="PF13582">
    <property type="entry name" value="Reprolysin_3"/>
    <property type="match status" value="1"/>
</dbReference>
<keyword evidence="1" id="KW-0479">Metal-binding</keyword>
<keyword evidence="1" id="KW-0862">Zinc</keyword>
<dbReference type="PANTHER" id="PTHR11905">
    <property type="entry name" value="ADAM A DISINTEGRIN AND METALLOPROTEASE DOMAIN"/>
    <property type="match status" value="1"/>
</dbReference>
<feature type="active site" evidence="1">
    <location>
        <position position="371"/>
    </location>
</feature>
<dbReference type="Proteomes" id="UP001634394">
    <property type="component" value="Unassembled WGS sequence"/>
</dbReference>